<comment type="caution">
    <text evidence="1">The sequence shown here is derived from an EMBL/GenBank/DDBJ whole genome shotgun (WGS) entry which is preliminary data.</text>
</comment>
<dbReference type="Proteomes" id="UP001501570">
    <property type="component" value="Unassembled WGS sequence"/>
</dbReference>
<gene>
    <name evidence="1" type="ORF">GCM10023322_68510</name>
</gene>
<evidence type="ECO:0008006" key="3">
    <source>
        <dbReference type="Google" id="ProtNLM"/>
    </source>
</evidence>
<proteinExistence type="predicted"/>
<dbReference type="InterPro" id="IPR011047">
    <property type="entry name" value="Quinoprotein_ADH-like_sf"/>
</dbReference>
<organism evidence="1 2">
    <name type="scientific">Rugosimonospora acidiphila</name>
    <dbReference type="NCBI Taxonomy" id="556531"/>
    <lineage>
        <taxon>Bacteria</taxon>
        <taxon>Bacillati</taxon>
        <taxon>Actinomycetota</taxon>
        <taxon>Actinomycetes</taxon>
        <taxon>Micromonosporales</taxon>
        <taxon>Micromonosporaceae</taxon>
        <taxon>Rugosimonospora</taxon>
    </lineage>
</organism>
<accession>A0ABP9SJ63</accession>
<dbReference type="EMBL" id="BAABJQ010000029">
    <property type="protein sequence ID" value="GAA5197383.1"/>
    <property type="molecule type" value="Genomic_DNA"/>
</dbReference>
<name>A0ABP9SJ63_9ACTN</name>
<evidence type="ECO:0000313" key="1">
    <source>
        <dbReference type="EMBL" id="GAA5197383.1"/>
    </source>
</evidence>
<evidence type="ECO:0000313" key="2">
    <source>
        <dbReference type="Proteomes" id="UP001501570"/>
    </source>
</evidence>
<dbReference type="SUPFAM" id="SSF50998">
    <property type="entry name" value="Quinoprotein alcohol dehydrogenase-like"/>
    <property type="match status" value="1"/>
</dbReference>
<dbReference type="RefSeq" id="WP_345636776.1">
    <property type="nucleotide sequence ID" value="NZ_BAABJQ010000029.1"/>
</dbReference>
<sequence>MNQFLQGGLGGGSKTITVQLNAEIDLSLQGTFGVDVEAIKADLGGNAGLKFAVTGSISRTFNLPPNTTQLAVFGYLANVYSVSMTWSPSGCVDNSIFGQVLRALIDATGGSGSVSVPITGPDWSLSSVSTKAFVGPLPPAPPGVLNPPTAPAPQPVTSVVGLADGTLLATTDTHRIYKMVGGAPVWQSTCAGSICAGTPRPTTQAVINAGPATPKDGATLVDEQGDIYKFVGGAPIHLSECAVGCGTPVLVSTWSVAALEHMRPYPADGSTLVDEQGDIYKFVGGAPIRLASCAVGCGSPVSITTWSVSALEHMQPYPVDGSTLKDEQGQIFKFVGGAPIHLATCAAGCGTPVPITTWSVSTLEHMQPYPVDGSTLKDEQGQIFKFVGGAPIHLATCAAGCGTPVPITTWSVSNIDHMRPYPLDGSTLKDEQGQIFKFAGGAPIHLASCVVGCGEQVPVTTWSVANLDHMLPFPADGTTIRDEVGDTFKFVHGAPIHLTSCSVSCGAPVAISGASIADLDHMLATPADGATAETESGAVYKFGGGSPLPLPNCASGCGTPVSINQSDIDNRDHMNAAPAAGTFLEAVETGGLFESHGGQAVPVGQCPAASACPDAVGVNAASIALATGAIQSAVQSNTGFLFLNGPVSFGTDTGLGVMEGTSPATAALAGGGYEGAFQANTGHLFALNSSTGATDTQLAMMPDTSPAIAPLPGGGFVVAFQANTGHLFVWNSSTAASDTQLAMMPGTSPSIASAPDGGFEIAFQANTGNLFTWNATIGPSNLGLGMLAGTNPAITGLATDSYEIAFQANSGNLFTWDASNGGLDRKLGMLPGTSPSIASALDGGFEIAFQANTGHLLTWNSATGTADTNLGMLAGTSPAITTAPGSLGYVEAFQANTGKLFTVDPVNGALTSGLGMQAGTSPAVANSLSWSRQ</sequence>
<reference evidence="2" key="1">
    <citation type="journal article" date="2019" name="Int. J. Syst. Evol. Microbiol.">
        <title>The Global Catalogue of Microorganisms (GCM) 10K type strain sequencing project: providing services to taxonomists for standard genome sequencing and annotation.</title>
        <authorList>
            <consortium name="The Broad Institute Genomics Platform"/>
            <consortium name="The Broad Institute Genome Sequencing Center for Infectious Disease"/>
            <person name="Wu L."/>
            <person name="Ma J."/>
        </authorList>
    </citation>
    <scope>NUCLEOTIDE SEQUENCE [LARGE SCALE GENOMIC DNA]</scope>
    <source>
        <strain evidence="2">JCM 18304</strain>
    </source>
</reference>
<protein>
    <recommendedName>
        <fullName evidence="3">Bulb-type lectin domain-containing protein</fullName>
    </recommendedName>
</protein>
<keyword evidence="2" id="KW-1185">Reference proteome</keyword>